<feature type="non-terminal residue" evidence="2">
    <location>
        <position position="60"/>
    </location>
</feature>
<comment type="caution">
    <text evidence="2">The sequence shown here is derived from an EMBL/GenBank/DDBJ whole genome shotgun (WGS) entry which is preliminary data.</text>
</comment>
<name>A0A392P4Z5_9FABA</name>
<evidence type="ECO:0000259" key="1">
    <source>
        <dbReference type="Pfam" id="PF07777"/>
    </source>
</evidence>
<dbReference type="GO" id="GO:0043565">
    <property type="term" value="F:sequence-specific DNA binding"/>
    <property type="evidence" value="ECO:0007669"/>
    <property type="project" value="InterPro"/>
</dbReference>
<dbReference type="InterPro" id="IPR044827">
    <property type="entry name" value="GBF-like"/>
</dbReference>
<feature type="domain" description="G-box binding protein multifunctional mosaic region" evidence="1">
    <location>
        <begin position="2"/>
        <end position="59"/>
    </location>
</feature>
<dbReference type="EMBL" id="LXQA010063153">
    <property type="protein sequence ID" value="MCI06814.1"/>
    <property type="molecule type" value="Genomic_DNA"/>
</dbReference>
<keyword evidence="3" id="KW-1185">Reference proteome</keyword>
<dbReference type="PANTHER" id="PTHR45967">
    <property type="entry name" value="G-BOX-BINDING FACTOR 3-RELATED"/>
    <property type="match status" value="1"/>
</dbReference>
<organism evidence="2 3">
    <name type="scientific">Trifolium medium</name>
    <dbReference type="NCBI Taxonomy" id="97028"/>
    <lineage>
        <taxon>Eukaryota</taxon>
        <taxon>Viridiplantae</taxon>
        <taxon>Streptophyta</taxon>
        <taxon>Embryophyta</taxon>
        <taxon>Tracheophyta</taxon>
        <taxon>Spermatophyta</taxon>
        <taxon>Magnoliopsida</taxon>
        <taxon>eudicotyledons</taxon>
        <taxon>Gunneridae</taxon>
        <taxon>Pentapetalae</taxon>
        <taxon>rosids</taxon>
        <taxon>fabids</taxon>
        <taxon>Fabales</taxon>
        <taxon>Fabaceae</taxon>
        <taxon>Papilionoideae</taxon>
        <taxon>50 kb inversion clade</taxon>
        <taxon>NPAAA clade</taxon>
        <taxon>Hologalegina</taxon>
        <taxon>IRL clade</taxon>
        <taxon>Trifolieae</taxon>
        <taxon>Trifolium</taxon>
    </lineage>
</organism>
<reference evidence="2 3" key="1">
    <citation type="journal article" date="2018" name="Front. Plant Sci.">
        <title>Red Clover (Trifolium pratense) and Zigzag Clover (T. medium) - A Picture of Genomic Similarities and Differences.</title>
        <authorList>
            <person name="Dluhosova J."/>
            <person name="Istvanek J."/>
            <person name="Nedelnik J."/>
            <person name="Repkova J."/>
        </authorList>
    </citation>
    <scope>NUCLEOTIDE SEQUENCE [LARGE SCALE GENOMIC DNA]</scope>
    <source>
        <strain evidence="3">cv. 10/8</strain>
        <tissue evidence="2">Leaf</tissue>
    </source>
</reference>
<dbReference type="Pfam" id="PF07777">
    <property type="entry name" value="MFMR"/>
    <property type="match status" value="1"/>
</dbReference>
<accession>A0A392P4Z5</accession>
<dbReference type="GO" id="GO:0003700">
    <property type="term" value="F:DNA-binding transcription factor activity"/>
    <property type="evidence" value="ECO:0007669"/>
    <property type="project" value="InterPro"/>
</dbReference>
<dbReference type="InterPro" id="IPR012900">
    <property type="entry name" value="MFMR"/>
</dbReference>
<evidence type="ECO:0000313" key="3">
    <source>
        <dbReference type="Proteomes" id="UP000265520"/>
    </source>
</evidence>
<dbReference type="PANTHER" id="PTHR45967:SF1">
    <property type="entry name" value="G-BOX-BINDING FACTOR 3"/>
    <property type="match status" value="1"/>
</dbReference>
<proteinExistence type="predicted"/>
<dbReference type="AlphaFoldDB" id="A0A392P4Z5"/>
<dbReference type="GO" id="GO:0005634">
    <property type="term" value="C:nucleus"/>
    <property type="evidence" value="ECO:0007669"/>
    <property type="project" value="TreeGrafter"/>
</dbReference>
<dbReference type="Proteomes" id="UP000265520">
    <property type="component" value="Unassembled WGS sequence"/>
</dbReference>
<sequence length="60" mass="6682">MAYYGPRVAMPPYYNSPVPSGHTPHPYMWGPPQPMMPPYGHPYAAMYPHGGVYTHPAVPI</sequence>
<evidence type="ECO:0000313" key="2">
    <source>
        <dbReference type="EMBL" id="MCI06814.1"/>
    </source>
</evidence>
<protein>
    <submittedName>
        <fullName evidence="2">G-box binding factor</fullName>
    </submittedName>
</protein>